<evidence type="ECO:0000313" key="6">
    <source>
        <dbReference type="Proteomes" id="UP000887540"/>
    </source>
</evidence>
<proteinExistence type="inferred from homology"/>
<keyword evidence="2" id="KW-0719">Serine esterase</keyword>
<dbReference type="SUPFAM" id="SSF53474">
    <property type="entry name" value="alpha/beta-Hydrolases"/>
    <property type="match status" value="1"/>
</dbReference>
<dbReference type="Proteomes" id="UP000887540">
    <property type="component" value="Unplaced"/>
</dbReference>
<dbReference type="Pfam" id="PF00135">
    <property type="entry name" value="COesterase"/>
    <property type="match status" value="1"/>
</dbReference>
<sequence length="566" mass="64447">MIESNEVSVDDSNLQVQTNYGTVEGFSHITPGGVKADIFLGIPYAEPPVDDLRLEKPIPPKKWDSVKETKDFTQACVPHNLLFGFLVDYNEDCLYMNIYKPSKKSSNPKGYPVLFWIHGGGFEMGDMPSYGFENITDLFIPRGVIVVAIQYRLGQLGFMSTGDNVMPGNLGLWDQTLALKFVKENIAYFGGNPDKITVWGQSAGAASVDMLSLSPHSRNLFSQAIQNSGSSLTEWAFSDRVVGVTKKLAADLGCPTNSSIAIKNCLKKANLDDMHEKEDLRTITRNDFNFAWYQPRMDGDFFPKSLDELVVEAPKKPLMIGFMKIESQCFAIDGDRPIPSFELEYAVSEDKVSSYNRTDFINFIRDYATPQEIFENDTKSARKDILNFYLSNFTKKATGYNTFLSKFVQLVSDVQFNIPVIWNSILKRNADWPVYLYRFDHITDFMAKQVQLKAPMHGADLPYFFGKFLFAVLEPDQNDLKLQNSYINAIANFVKTGNPSTRRNNWPSLQKGQPLGFMRIAPKMKYVERLPYYEKAANFWSNFAKKYRFDLIRGIYRDTKKPKAQL</sequence>
<dbReference type="PROSITE" id="PS00122">
    <property type="entry name" value="CARBOXYLESTERASE_B_1"/>
    <property type="match status" value="1"/>
</dbReference>
<dbReference type="PANTHER" id="PTHR44590">
    <property type="entry name" value="CARBOXYLIC ESTER HYDROLASE-RELATED"/>
    <property type="match status" value="1"/>
</dbReference>
<dbReference type="AlphaFoldDB" id="A0A914E144"/>
<organism evidence="6 7">
    <name type="scientific">Acrobeloides nanus</name>
    <dbReference type="NCBI Taxonomy" id="290746"/>
    <lineage>
        <taxon>Eukaryota</taxon>
        <taxon>Metazoa</taxon>
        <taxon>Ecdysozoa</taxon>
        <taxon>Nematoda</taxon>
        <taxon>Chromadorea</taxon>
        <taxon>Rhabditida</taxon>
        <taxon>Tylenchina</taxon>
        <taxon>Cephalobomorpha</taxon>
        <taxon>Cephaloboidea</taxon>
        <taxon>Cephalobidae</taxon>
        <taxon>Acrobeloides</taxon>
    </lineage>
</organism>
<reference evidence="7" key="1">
    <citation type="submission" date="2022-11" db="UniProtKB">
        <authorList>
            <consortium name="WormBaseParasite"/>
        </authorList>
    </citation>
    <scope>IDENTIFICATION</scope>
</reference>
<protein>
    <recommendedName>
        <fullName evidence="4">Carboxylic ester hydrolase</fullName>
        <ecNumber evidence="4">3.1.1.-</ecNumber>
    </recommendedName>
</protein>
<evidence type="ECO:0000256" key="3">
    <source>
        <dbReference type="ARBA" id="ARBA00022801"/>
    </source>
</evidence>
<dbReference type="WBParaSite" id="ACRNAN_scaffold4778.g11636.t1">
    <property type="protein sequence ID" value="ACRNAN_scaffold4778.g11636.t1"/>
    <property type="gene ID" value="ACRNAN_scaffold4778.g11636"/>
</dbReference>
<dbReference type="InterPro" id="IPR029058">
    <property type="entry name" value="AB_hydrolase_fold"/>
</dbReference>
<dbReference type="Gene3D" id="3.40.50.1820">
    <property type="entry name" value="alpha/beta hydrolase"/>
    <property type="match status" value="1"/>
</dbReference>
<keyword evidence="6" id="KW-1185">Reference proteome</keyword>
<accession>A0A914E144</accession>
<dbReference type="InterPro" id="IPR002018">
    <property type="entry name" value="CarbesteraseB"/>
</dbReference>
<evidence type="ECO:0000256" key="4">
    <source>
        <dbReference type="RuleBase" id="RU361235"/>
    </source>
</evidence>
<feature type="domain" description="Carboxylesterase type B" evidence="5">
    <location>
        <begin position="14"/>
        <end position="540"/>
    </location>
</feature>
<dbReference type="PANTHER" id="PTHR44590:SF3">
    <property type="entry name" value="CARBOXYLESTERASE TYPE B DOMAIN-CONTAINING PROTEIN"/>
    <property type="match status" value="1"/>
</dbReference>
<dbReference type="InterPro" id="IPR019826">
    <property type="entry name" value="Carboxylesterase_B_AS"/>
</dbReference>
<dbReference type="EC" id="3.1.1.-" evidence="4"/>
<comment type="similarity">
    <text evidence="1 4">Belongs to the type-B carboxylesterase/lipase family.</text>
</comment>
<evidence type="ECO:0000259" key="5">
    <source>
        <dbReference type="Pfam" id="PF00135"/>
    </source>
</evidence>
<dbReference type="GO" id="GO:0052689">
    <property type="term" value="F:carboxylic ester hydrolase activity"/>
    <property type="evidence" value="ECO:0007669"/>
    <property type="project" value="UniProtKB-KW"/>
</dbReference>
<evidence type="ECO:0000313" key="7">
    <source>
        <dbReference type="WBParaSite" id="ACRNAN_scaffold4778.g11636.t1"/>
    </source>
</evidence>
<evidence type="ECO:0000256" key="2">
    <source>
        <dbReference type="ARBA" id="ARBA00022487"/>
    </source>
</evidence>
<name>A0A914E144_9BILA</name>
<evidence type="ECO:0000256" key="1">
    <source>
        <dbReference type="ARBA" id="ARBA00005964"/>
    </source>
</evidence>
<keyword evidence="3 4" id="KW-0378">Hydrolase</keyword>